<proteinExistence type="predicted"/>
<accession>A0AAD6YHV7</accession>
<feature type="domain" description="Dynamin stalk" evidence="1">
    <location>
        <begin position="93"/>
        <end position="218"/>
    </location>
</feature>
<dbReference type="Gene3D" id="1.20.120.1240">
    <property type="entry name" value="Dynamin, middle domain"/>
    <property type="match status" value="1"/>
</dbReference>
<dbReference type="InterPro" id="IPR022812">
    <property type="entry name" value="Dynamin"/>
</dbReference>
<evidence type="ECO:0000313" key="3">
    <source>
        <dbReference type="Proteomes" id="UP001219525"/>
    </source>
</evidence>
<dbReference type="GO" id="GO:0008017">
    <property type="term" value="F:microtubule binding"/>
    <property type="evidence" value="ECO:0007669"/>
    <property type="project" value="TreeGrafter"/>
</dbReference>
<organism evidence="2 3">
    <name type="scientific">Mycena pura</name>
    <dbReference type="NCBI Taxonomy" id="153505"/>
    <lineage>
        <taxon>Eukaryota</taxon>
        <taxon>Fungi</taxon>
        <taxon>Dikarya</taxon>
        <taxon>Basidiomycota</taxon>
        <taxon>Agaricomycotina</taxon>
        <taxon>Agaricomycetes</taxon>
        <taxon>Agaricomycetidae</taxon>
        <taxon>Agaricales</taxon>
        <taxon>Marasmiineae</taxon>
        <taxon>Mycenaceae</taxon>
        <taxon>Mycena</taxon>
    </lineage>
</organism>
<dbReference type="PANTHER" id="PTHR11566">
    <property type="entry name" value="DYNAMIN"/>
    <property type="match status" value="1"/>
</dbReference>
<dbReference type="GO" id="GO:0005874">
    <property type="term" value="C:microtubule"/>
    <property type="evidence" value="ECO:0007669"/>
    <property type="project" value="TreeGrafter"/>
</dbReference>
<protein>
    <recommendedName>
        <fullName evidence="1">Dynamin stalk domain-containing protein</fullName>
    </recommendedName>
</protein>
<evidence type="ECO:0000259" key="1">
    <source>
        <dbReference type="Pfam" id="PF01031"/>
    </source>
</evidence>
<dbReference type="SUPFAM" id="SSF52540">
    <property type="entry name" value="P-loop containing nucleoside triphosphate hydrolases"/>
    <property type="match status" value="1"/>
</dbReference>
<dbReference type="GO" id="GO:0003924">
    <property type="term" value="F:GTPase activity"/>
    <property type="evidence" value="ECO:0007669"/>
    <property type="project" value="TreeGrafter"/>
</dbReference>
<dbReference type="Proteomes" id="UP001219525">
    <property type="component" value="Unassembled WGS sequence"/>
</dbReference>
<comment type="caution">
    <text evidence="2">The sequence shown here is derived from an EMBL/GenBank/DDBJ whole genome shotgun (WGS) entry which is preliminary data.</text>
</comment>
<dbReference type="EMBL" id="JARJCW010000018">
    <property type="protein sequence ID" value="KAJ7214810.1"/>
    <property type="molecule type" value="Genomic_DNA"/>
</dbReference>
<evidence type="ECO:0000313" key="2">
    <source>
        <dbReference type="EMBL" id="KAJ7214810.1"/>
    </source>
</evidence>
<dbReference type="AlphaFoldDB" id="A0AAD6YHV7"/>
<dbReference type="GO" id="GO:0005737">
    <property type="term" value="C:cytoplasm"/>
    <property type="evidence" value="ECO:0007669"/>
    <property type="project" value="TreeGrafter"/>
</dbReference>
<dbReference type="GO" id="GO:0005886">
    <property type="term" value="C:plasma membrane"/>
    <property type="evidence" value="ECO:0007669"/>
    <property type="project" value="TreeGrafter"/>
</dbReference>
<sequence length="391" mass="44355">MPDLYFYDIPGVIHDVGDAQDPTQIELIKKIVKNYVAEDDCIVLLVVSCEYDLEIGGVARLIFTDLDPKVKTRTVGVLAKVDRIAEGMGPTWLDIFNNKTRKLDKGWFAVKLPAGVDIPWEAARQQEREWFQQDTLWKSIHQEDRNRLGSERLTQYISKQLSNLVADRLPEISREITDIIHTCDRELALLPRHTEQNAQYTVTNAIGKFTTDFFAHIDPGNLPKPFTTEVGLIYQVNGSYDTMRDGVSEKTPRFCPTIKPESGALPGSSPAWAQLCAKGEIVYLDRVMEYMKQSSRSMRLLPGELPYRIVPHIITDAVRSWQDIVIKGFDEVRAETIEHLNALVRTHFAEYEQGGLLAIVQVAPRKFGFAGFAREWIISQGLVLRGSFAEF</sequence>
<dbReference type="Gene3D" id="3.40.50.300">
    <property type="entry name" value="P-loop containing nucleotide triphosphate hydrolases"/>
    <property type="match status" value="1"/>
</dbReference>
<keyword evidence="3" id="KW-1185">Reference proteome</keyword>
<gene>
    <name evidence="2" type="ORF">GGX14DRAFT_562843</name>
</gene>
<dbReference type="InterPro" id="IPR000375">
    <property type="entry name" value="Dynamin_stalk"/>
</dbReference>
<dbReference type="PANTHER" id="PTHR11566:SF131">
    <property type="entry name" value="GTPASE, PUTATIVE (AFU_ORTHOLOGUE AFUA_6G07630)-RELATED"/>
    <property type="match status" value="1"/>
</dbReference>
<dbReference type="InterPro" id="IPR027417">
    <property type="entry name" value="P-loop_NTPase"/>
</dbReference>
<name>A0AAD6YHV7_9AGAR</name>
<dbReference type="GO" id="GO:0031623">
    <property type="term" value="P:receptor internalization"/>
    <property type="evidence" value="ECO:0007669"/>
    <property type="project" value="TreeGrafter"/>
</dbReference>
<dbReference type="Pfam" id="PF01031">
    <property type="entry name" value="Dynamin_M"/>
    <property type="match status" value="1"/>
</dbReference>
<reference evidence="2" key="1">
    <citation type="submission" date="2023-03" db="EMBL/GenBank/DDBJ databases">
        <title>Massive genome expansion in bonnet fungi (Mycena s.s.) driven by repeated elements and novel gene families across ecological guilds.</title>
        <authorList>
            <consortium name="Lawrence Berkeley National Laboratory"/>
            <person name="Harder C.B."/>
            <person name="Miyauchi S."/>
            <person name="Viragh M."/>
            <person name="Kuo A."/>
            <person name="Thoen E."/>
            <person name="Andreopoulos B."/>
            <person name="Lu D."/>
            <person name="Skrede I."/>
            <person name="Drula E."/>
            <person name="Henrissat B."/>
            <person name="Morin E."/>
            <person name="Kohler A."/>
            <person name="Barry K."/>
            <person name="LaButti K."/>
            <person name="Morin E."/>
            <person name="Salamov A."/>
            <person name="Lipzen A."/>
            <person name="Mereny Z."/>
            <person name="Hegedus B."/>
            <person name="Baldrian P."/>
            <person name="Stursova M."/>
            <person name="Weitz H."/>
            <person name="Taylor A."/>
            <person name="Grigoriev I.V."/>
            <person name="Nagy L.G."/>
            <person name="Martin F."/>
            <person name="Kauserud H."/>
        </authorList>
    </citation>
    <scope>NUCLEOTIDE SEQUENCE</scope>
    <source>
        <strain evidence="2">9144</strain>
    </source>
</reference>